<keyword evidence="16" id="KW-0325">Glycoprotein</keyword>
<sequence length="465" mass="53457">MIRRHKLPFYVVILSTFVLVDFFLYLAKIRKPKTPTHSGNIIWSWVSTTRHPNWHSLTPTGIATNVSLLLTESDTSMNGLLREWIHQMNIQQHVTNEDAYGKLPSPSDFNAGPPPDSVFVIQVHKRLINLDILVRSLERVKGIEKSLVVFSMDFVSVDILSLIQSIRFARTVSIFYPHSLQVFLKTFPGPDPRDCFRNATVSESSNVQCVDAEWADHYGHHRDFRIAQTKNHWLWKAQFVFTHLCALRSYTGHIIFIEEDHYVVEDILHVLRLIEHQIKPTKALGFISLGSYEISQTYESNKVVQSGWVSSSHNLGVAISRAMWNVISKCLDAFCRYDDYNWDWSMHYIGRECITGSLKAFSIPQSTRVYHLGQCNGMHHQRENCSVYSLAQQVTQRLSTVVLSRLYPVKLDFAASSKIAAFPPRANGGWADLRDQALCQSMVDGQWQQRLTRWAPNLTFYPPLY</sequence>
<keyword evidence="13" id="KW-0333">Golgi apparatus</keyword>
<comment type="catalytic activity">
    <reaction evidence="22">
        <text>an N(4)-{beta-D-GlcNAc-(1-&gt;2)-alpha-D-Man-(1-&gt;3)-[alpha-D-Man-(1-&gt;6)]-beta-D-Man-(1-&gt;4)-beta-D-GlcNAc-(1-&gt;4)-beta-D-GlcNAc}-L-asparaginyl-[protein] + UDP-N-acetyl-alpha-D-glucosamine = N(4)-{beta-D-GlcNAc-(1-&gt;2)-alpha-D-Man-(1-&gt;3)-[beta-D-GlcNAc-(1-&gt;2)-alpha-D-Man-(1-&gt;6)]-beta-D-Man-(1-&gt;4)-beta-D-GlcNAc-(1-&gt;4)-beta-D-GlcNAc}-L-asparaginyl-[protein] + UDP + H(+)</text>
        <dbReference type="Rhea" id="RHEA:12941"/>
        <dbReference type="Rhea" id="RHEA-COMP:13526"/>
        <dbReference type="Rhea" id="RHEA-COMP:14369"/>
        <dbReference type="ChEBI" id="CHEBI:15378"/>
        <dbReference type="ChEBI" id="CHEBI:57705"/>
        <dbReference type="ChEBI" id="CHEBI:58223"/>
        <dbReference type="ChEBI" id="CHEBI:60615"/>
        <dbReference type="ChEBI" id="CHEBI:60651"/>
        <dbReference type="EC" id="2.4.1.143"/>
    </reaction>
</comment>
<dbReference type="InterPro" id="IPR029044">
    <property type="entry name" value="Nucleotide-diphossugar_trans"/>
</dbReference>
<comment type="similarity">
    <text evidence="4">Belongs to the glycosyltransferase 16 (GT16) protein family.</text>
</comment>
<evidence type="ECO:0000256" key="11">
    <source>
        <dbReference type="ARBA" id="ARBA00022968"/>
    </source>
</evidence>
<dbReference type="GO" id="GO:0000139">
    <property type="term" value="C:Golgi membrane"/>
    <property type="evidence" value="ECO:0007669"/>
    <property type="project" value="UniProtKB-SubCell"/>
</dbReference>
<feature type="binding site" evidence="23">
    <location>
        <begin position="228"/>
        <end position="232"/>
    </location>
    <ligand>
        <name>substrate</name>
    </ligand>
</feature>
<feature type="binding site" evidence="24">
    <location>
        <position position="371"/>
    </location>
    <ligand>
        <name>Mn(2+)</name>
        <dbReference type="ChEBI" id="CHEBI:29035"/>
    </ligand>
</feature>
<feature type="disulfide bond" evidence="25">
    <location>
        <begin position="335"/>
        <end position="439"/>
    </location>
</feature>
<evidence type="ECO:0000256" key="14">
    <source>
        <dbReference type="ARBA" id="ARBA00023136"/>
    </source>
</evidence>
<evidence type="ECO:0000256" key="8">
    <source>
        <dbReference type="ARBA" id="ARBA00022679"/>
    </source>
</evidence>
<evidence type="ECO:0000313" key="27">
    <source>
        <dbReference type="EMBL" id="CAL5138136.1"/>
    </source>
</evidence>
<dbReference type="GO" id="GO:0005795">
    <property type="term" value="C:Golgi stack"/>
    <property type="evidence" value="ECO:0007669"/>
    <property type="project" value="InterPro"/>
</dbReference>
<evidence type="ECO:0000256" key="18">
    <source>
        <dbReference type="ARBA" id="ARBA00029663"/>
    </source>
</evidence>
<keyword evidence="14 26" id="KW-0472">Membrane</keyword>
<feature type="binding site" evidence="23">
    <location>
        <begin position="122"/>
        <end position="126"/>
    </location>
    <ligand>
        <name>substrate</name>
    </ligand>
</feature>
<evidence type="ECO:0000256" key="12">
    <source>
        <dbReference type="ARBA" id="ARBA00022989"/>
    </source>
</evidence>
<dbReference type="GO" id="GO:0046872">
    <property type="term" value="F:metal ion binding"/>
    <property type="evidence" value="ECO:0007669"/>
    <property type="project" value="UniProtKB-KW"/>
</dbReference>
<dbReference type="Proteomes" id="UP001497525">
    <property type="component" value="Unassembled WGS sequence"/>
</dbReference>
<evidence type="ECO:0000256" key="9">
    <source>
        <dbReference type="ARBA" id="ARBA00022692"/>
    </source>
</evidence>
<comment type="caution">
    <text evidence="27">The sequence shown here is derived from an EMBL/GenBank/DDBJ whole genome shotgun (WGS) entry which is preliminary data.</text>
</comment>
<evidence type="ECO:0000256" key="25">
    <source>
        <dbReference type="PIRSR" id="PIRSR607754-3"/>
    </source>
</evidence>
<keyword evidence="7" id="KW-0328">Glycosyltransferase</keyword>
<dbReference type="AlphaFoldDB" id="A0AAV2TNR8"/>
<dbReference type="PANTHER" id="PTHR12871">
    <property type="entry name" value="BETA-1,2-N-ACETYLGLUCOSAMINYLTRANSFERASE II"/>
    <property type="match status" value="1"/>
</dbReference>
<feature type="binding site" evidence="24">
    <location>
        <position position="260"/>
    </location>
    <ligand>
        <name>Mn(2+)</name>
        <dbReference type="ChEBI" id="CHEBI:29035"/>
    </ligand>
</feature>
<evidence type="ECO:0000256" key="22">
    <source>
        <dbReference type="ARBA" id="ARBA00093257"/>
    </source>
</evidence>
<dbReference type="Gene3D" id="3.90.550.10">
    <property type="entry name" value="Spore Coat Polysaccharide Biosynthesis Protein SpsA, Chain A"/>
    <property type="match status" value="1"/>
</dbReference>
<evidence type="ECO:0000256" key="15">
    <source>
        <dbReference type="ARBA" id="ARBA00023157"/>
    </source>
</evidence>
<evidence type="ECO:0000256" key="10">
    <source>
        <dbReference type="ARBA" id="ARBA00022723"/>
    </source>
</evidence>
<evidence type="ECO:0000256" key="23">
    <source>
        <dbReference type="PIRSR" id="PIRSR607754-1"/>
    </source>
</evidence>
<evidence type="ECO:0000256" key="2">
    <source>
        <dbReference type="ARBA" id="ARBA00004323"/>
    </source>
</evidence>
<keyword evidence="12 26" id="KW-1133">Transmembrane helix</keyword>
<dbReference type="GO" id="GO:0006487">
    <property type="term" value="P:protein N-linked glycosylation"/>
    <property type="evidence" value="ECO:0007669"/>
    <property type="project" value="TreeGrafter"/>
</dbReference>
<feature type="transmembrane region" description="Helical" evidence="26">
    <location>
        <begin position="7"/>
        <end position="27"/>
    </location>
</feature>
<evidence type="ECO:0000256" key="19">
    <source>
        <dbReference type="ARBA" id="ARBA00031203"/>
    </source>
</evidence>
<evidence type="ECO:0000256" key="21">
    <source>
        <dbReference type="ARBA" id="ARBA00032915"/>
    </source>
</evidence>
<name>A0AAV2TNR8_CALDB</name>
<dbReference type="Pfam" id="PF05060">
    <property type="entry name" value="MGAT2"/>
    <property type="match status" value="1"/>
</dbReference>
<dbReference type="InterPro" id="IPR007754">
    <property type="entry name" value="GlcNAc_II"/>
</dbReference>
<evidence type="ECO:0000256" key="1">
    <source>
        <dbReference type="ARBA" id="ARBA00001936"/>
    </source>
</evidence>
<evidence type="ECO:0000256" key="24">
    <source>
        <dbReference type="PIRSR" id="PIRSR607754-2"/>
    </source>
</evidence>
<proteinExistence type="inferred from homology"/>
<feature type="disulfide bond" evidence="25">
    <location>
        <begin position="195"/>
        <end position="209"/>
    </location>
</feature>
<feature type="disulfide bond" evidence="25">
    <location>
        <begin position="375"/>
        <end position="385"/>
    </location>
</feature>
<feature type="binding site" evidence="23">
    <location>
        <position position="153"/>
    </location>
    <ligand>
        <name>substrate</name>
    </ligand>
</feature>
<evidence type="ECO:0000256" key="17">
    <source>
        <dbReference type="ARBA" id="ARBA00023211"/>
    </source>
</evidence>
<evidence type="ECO:0000256" key="3">
    <source>
        <dbReference type="ARBA" id="ARBA00004922"/>
    </source>
</evidence>
<evidence type="ECO:0000313" key="28">
    <source>
        <dbReference type="Proteomes" id="UP001497525"/>
    </source>
</evidence>
<dbReference type="EC" id="2.4.1.143" evidence="5"/>
<keyword evidence="11" id="KW-0735">Signal-anchor</keyword>
<dbReference type="EMBL" id="CAXLJL010000478">
    <property type="protein sequence ID" value="CAL5138136.1"/>
    <property type="molecule type" value="Genomic_DNA"/>
</dbReference>
<evidence type="ECO:0000256" key="16">
    <source>
        <dbReference type="ARBA" id="ARBA00023180"/>
    </source>
</evidence>
<evidence type="ECO:0000256" key="6">
    <source>
        <dbReference type="ARBA" id="ARBA00014817"/>
    </source>
</evidence>
<keyword evidence="10 24" id="KW-0479">Metal-binding</keyword>
<evidence type="ECO:0000256" key="5">
    <source>
        <dbReference type="ARBA" id="ARBA00012613"/>
    </source>
</evidence>
<dbReference type="GO" id="GO:0008455">
    <property type="term" value="F:alpha-1,6-mannosylglycoprotein 2-beta-N-acetylglucosaminyltransferase activity"/>
    <property type="evidence" value="ECO:0007669"/>
    <property type="project" value="UniProtKB-EC"/>
</dbReference>
<keyword evidence="17 24" id="KW-0464">Manganese</keyword>
<keyword evidence="15 25" id="KW-1015">Disulfide bond</keyword>
<comment type="pathway">
    <text evidence="3">Protein modification; protein glycosylation.</text>
</comment>
<evidence type="ECO:0000256" key="4">
    <source>
        <dbReference type="ARBA" id="ARBA00011011"/>
    </source>
</evidence>
<evidence type="ECO:0000256" key="20">
    <source>
        <dbReference type="ARBA" id="ARBA00032552"/>
    </source>
</evidence>
<organism evidence="27 28">
    <name type="scientific">Calicophoron daubneyi</name>
    <name type="common">Rumen fluke</name>
    <name type="synonym">Paramphistomum daubneyi</name>
    <dbReference type="NCBI Taxonomy" id="300641"/>
    <lineage>
        <taxon>Eukaryota</taxon>
        <taxon>Metazoa</taxon>
        <taxon>Spiralia</taxon>
        <taxon>Lophotrochozoa</taxon>
        <taxon>Platyhelminthes</taxon>
        <taxon>Trematoda</taxon>
        <taxon>Digenea</taxon>
        <taxon>Plagiorchiida</taxon>
        <taxon>Pronocephalata</taxon>
        <taxon>Paramphistomoidea</taxon>
        <taxon>Paramphistomidae</taxon>
        <taxon>Calicophoron</taxon>
    </lineage>
</organism>
<reference evidence="27" key="1">
    <citation type="submission" date="2024-06" db="EMBL/GenBank/DDBJ databases">
        <authorList>
            <person name="Liu X."/>
            <person name="Lenzi L."/>
            <person name="Haldenby T S."/>
            <person name="Uol C."/>
        </authorList>
    </citation>
    <scope>NUCLEOTIDE SEQUENCE</scope>
</reference>
<comment type="cofactor">
    <cofactor evidence="1 24">
        <name>Mn(2+)</name>
        <dbReference type="ChEBI" id="CHEBI:29035"/>
    </cofactor>
</comment>
<evidence type="ECO:0000256" key="7">
    <source>
        <dbReference type="ARBA" id="ARBA00022676"/>
    </source>
</evidence>
<dbReference type="PANTHER" id="PTHR12871:SF0">
    <property type="entry name" value="ALPHA-1,6-MANNOSYL-GLYCOPROTEIN 2-BETA-N-ACETYLGLUCOSAMINYLTRANSFERASE"/>
    <property type="match status" value="1"/>
</dbReference>
<feature type="disulfide bond" evidence="25">
    <location>
        <begin position="330"/>
        <end position="353"/>
    </location>
</feature>
<evidence type="ECO:0000256" key="13">
    <source>
        <dbReference type="ARBA" id="ARBA00023034"/>
    </source>
</evidence>
<accession>A0AAV2TNR8</accession>
<protein>
    <recommendedName>
        <fullName evidence="6">Alpha-1,6-mannosyl-glycoprotein 2-beta-N-acetylglucosaminyltransferase</fullName>
        <ecNumber evidence="5">2.4.1.143</ecNumber>
    </recommendedName>
    <alternativeName>
        <fullName evidence="21">Beta-1,2-N-acetylglucosaminyltransferase II</fullName>
    </alternativeName>
    <alternativeName>
        <fullName evidence="20">GlcNAc-T II</fullName>
    </alternativeName>
    <alternativeName>
        <fullName evidence="19">Mannoside acetylglucosaminyltransferase 2</fullName>
    </alternativeName>
    <alternativeName>
        <fullName evidence="18">N-glycosyl-oligosaccharide-glycoprotein N-acetylglucosaminyltransferase II</fullName>
    </alternativeName>
</protein>
<gene>
    <name evidence="27" type="ORF">CDAUBV1_LOCUS12751</name>
</gene>
<evidence type="ECO:0000256" key="26">
    <source>
        <dbReference type="SAM" id="Phobius"/>
    </source>
</evidence>
<dbReference type="GO" id="GO:0009312">
    <property type="term" value="P:oligosaccharide biosynthetic process"/>
    <property type="evidence" value="ECO:0007669"/>
    <property type="project" value="InterPro"/>
</dbReference>
<keyword evidence="9 26" id="KW-0812">Transmembrane</keyword>
<comment type="subcellular location">
    <subcellularLocation>
        <location evidence="2">Golgi apparatus membrane</location>
        <topology evidence="2">Single-pass type II membrane protein</topology>
    </subcellularLocation>
</comment>
<keyword evidence="8" id="KW-0808">Transferase</keyword>